<name>F0XFI6_GROCL</name>
<evidence type="ECO:0000313" key="3">
    <source>
        <dbReference type="Proteomes" id="UP000007796"/>
    </source>
</evidence>
<dbReference type="OrthoDB" id="2013972at2759"/>
<dbReference type="HOGENOM" id="CLU_010595_1_2_1"/>
<evidence type="ECO:0000313" key="2">
    <source>
        <dbReference type="EMBL" id="EFX03519.1"/>
    </source>
</evidence>
<dbReference type="InterPro" id="IPR029063">
    <property type="entry name" value="SAM-dependent_MTases_sf"/>
</dbReference>
<dbReference type="eggNOG" id="ENOG502RS93">
    <property type="taxonomic scope" value="Eukaryota"/>
</dbReference>
<proteinExistence type="predicted"/>
<organism evidence="3">
    <name type="scientific">Grosmannia clavigera (strain kw1407 / UAMH 11150)</name>
    <name type="common">Blue stain fungus</name>
    <name type="synonym">Graphiocladiella clavigera</name>
    <dbReference type="NCBI Taxonomy" id="655863"/>
    <lineage>
        <taxon>Eukaryota</taxon>
        <taxon>Fungi</taxon>
        <taxon>Dikarya</taxon>
        <taxon>Ascomycota</taxon>
        <taxon>Pezizomycotina</taxon>
        <taxon>Sordariomycetes</taxon>
        <taxon>Sordariomycetidae</taxon>
        <taxon>Ophiostomatales</taxon>
        <taxon>Ophiostomataceae</taxon>
        <taxon>Leptographium</taxon>
    </lineage>
</organism>
<dbReference type="SUPFAM" id="SSF53335">
    <property type="entry name" value="S-adenosyl-L-methionine-dependent methyltransferases"/>
    <property type="match status" value="1"/>
</dbReference>
<gene>
    <name evidence="2" type="ORF">CMQ_447</name>
</gene>
<dbReference type="InParanoid" id="F0XFI6"/>
<dbReference type="EMBL" id="GL629765">
    <property type="protein sequence ID" value="EFX03519.1"/>
    <property type="molecule type" value="Genomic_DNA"/>
</dbReference>
<dbReference type="Gene3D" id="3.40.50.150">
    <property type="entry name" value="Vaccinia Virus protein VP39"/>
    <property type="match status" value="1"/>
</dbReference>
<feature type="region of interest" description="Disordered" evidence="1">
    <location>
        <begin position="1"/>
        <end position="20"/>
    </location>
</feature>
<sequence>MDENDLADNHNIDPDSDDMLTQPSEILARHCEENGRKYHGFKDGKYVLPTDEEELQRQGQPNTSTICVSLPSARMPSLPSGICTECLMWAVAAIDDLEEPWTFSFKYDYIHVSMMTGAFRDWSNFYYQAFHFLKSEGWVEIQDIDFPLQCADGSLPSDSAMRRWSDLMLEASRKSGYLLDTCGKAAELMREAGFVDIVRVPYKWPIGPWPRDPSLKQLGAWVFENFHGGIETMSLALFTRFLGWSLDEVRAFAEEARAELCNRNFHTYFDMYVTYGRKP</sequence>
<dbReference type="Pfam" id="PF13489">
    <property type="entry name" value="Methyltransf_23"/>
    <property type="match status" value="1"/>
</dbReference>
<dbReference type="GeneID" id="25977684"/>
<keyword evidence="3" id="KW-1185">Reference proteome</keyword>
<dbReference type="AlphaFoldDB" id="F0XFI6"/>
<evidence type="ECO:0000256" key="1">
    <source>
        <dbReference type="SAM" id="MobiDB-lite"/>
    </source>
</evidence>
<dbReference type="RefSeq" id="XP_014173001.1">
    <property type="nucleotide sequence ID" value="XM_014317526.1"/>
</dbReference>
<reference evidence="2 3" key="1">
    <citation type="journal article" date="2011" name="Proc. Natl. Acad. Sci. U.S.A.">
        <title>Genome and transcriptome analyses of the mountain pine beetle-fungal symbiont Grosmannia clavigera, a lodgepole pine pathogen.</title>
        <authorList>
            <person name="DiGuistini S."/>
            <person name="Wang Y."/>
            <person name="Liao N.Y."/>
            <person name="Taylor G."/>
            <person name="Tanguay P."/>
            <person name="Feau N."/>
            <person name="Henrissat B."/>
            <person name="Chan S.K."/>
            <person name="Hesse-Orce U."/>
            <person name="Alamouti S.M."/>
            <person name="Tsui C.K.M."/>
            <person name="Docking R.T."/>
            <person name="Levasseur A."/>
            <person name="Haridas S."/>
            <person name="Robertson G."/>
            <person name="Birol I."/>
            <person name="Holt R.A."/>
            <person name="Marra M.A."/>
            <person name="Hamelin R.C."/>
            <person name="Hirst M."/>
            <person name="Jones S.J.M."/>
            <person name="Bohlmann J."/>
            <person name="Breuil C."/>
        </authorList>
    </citation>
    <scope>NUCLEOTIDE SEQUENCE [LARGE SCALE GENOMIC DNA]</scope>
    <source>
        <strain evidence="3">kw1407 / UAMH 11150</strain>
    </source>
</reference>
<accession>F0XFI6</accession>
<protein>
    <submittedName>
        <fullName evidence="2">Sam domain protein</fullName>
    </submittedName>
</protein>
<dbReference type="STRING" id="655863.F0XFI6"/>
<dbReference type="Proteomes" id="UP000007796">
    <property type="component" value="Unassembled WGS sequence"/>
</dbReference>